<evidence type="ECO:0000313" key="12">
    <source>
        <dbReference type="EMBL" id="ACF79144.1"/>
    </source>
</evidence>
<protein>
    <recommendedName>
        <fullName evidence="16">Coatomer subunit epsilon</fullName>
    </recommendedName>
</protein>
<proteinExistence type="evidence at protein level"/>
<keyword evidence="9" id="KW-0472">Membrane</keyword>
<keyword evidence="15" id="KW-1267">Proteomics identification</keyword>
<dbReference type="InterPro" id="IPR006822">
    <property type="entry name" value="Coatomer_esu"/>
</dbReference>
<evidence type="ECO:0000256" key="11">
    <source>
        <dbReference type="ARBA" id="ARBA00025582"/>
    </source>
</evidence>
<dbReference type="EMBL" id="BT034139">
    <property type="protein sequence ID" value="ACF79144.1"/>
    <property type="molecule type" value="mRNA"/>
</dbReference>
<keyword evidence="4" id="KW-0813">Transport</keyword>
<dbReference type="GO" id="GO:0015031">
    <property type="term" value="P:protein transport"/>
    <property type="evidence" value="ECO:0007669"/>
    <property type="project" value="UniProtKB-KW"/>
</dbReference>
<dbReference type="PANTHER" id="PTHR10805">
    <property type="entry name" value="COATOMER SUBUNIT EPSILON"/>
    <property type="match status" value="1"/>
</dbReference>
<dbReference type="InterPro" id="IPR011990">
    <property type="entry name" value="TPR-like_helical_dom_sf"/>
</dbReference>
<evidence type="ECO:0000256" key="8">
    <source>
        <dbReference type="ARBA" id="ARBA00023034"/>
    </source>
</evidence>
<dbReference type="EnsemblPlants" id="Zm00001eb430730_T004">
    <property type="protein sequence ID" value="Zm00001eb430730_P004"/>
    <property type="gene ID" value="Zm00001eb430730"/>
</dbReference>
<evidence type="ECO:0000256" key="9">
    <source>
        <dbReference type="ARBA" id="ARBA00023136"/>
    </source>
</evidence>
<keyword evidence="6" id="KW-0931">ER-Golgi transport</keyword>
<evidence type="ECO:0007829" key="15">
    <source>
        <dbReference type="PeptideAtlas" id="B4FAK1"/>
    </source>
</evidence>
<reference evidence="12" key="1">
    <citation type="journal article" date="2009" name="PLoS Genet.">
        <title>Sequencing, mapping, and analysis of 27,455 maize full-length cDNAs.</title>
        <authorList>
            <person name="Soderlund C."/>
            <person name="Descour A."/>
            <person name="Kudrna D."/>
            <person name="Bomhoff M."/>
            <person name="Boyd L."/>
            <person name="Currie J."/>
            <person name="Angelova A."/>
            <person name="Collura K."/>
            <person name="Wissotski M."/>
            <person name="Ashley E."/>
            <person name="Morrow D."/>
            <person name="Fernandes J."/>
            <person name="Walbot V."/>
            <person name="Yu Y."/>
        </authorList>
    </citation>
    <scope>NUCLEOTIDE SEQUENCE</scope>
    <source>
        <strain evidence="12">B73</strain>
    </source>
</reference>
<keyword evidence="10" id="KW-0968">Cytoplasmic vesicle</keyword>
<keyword evidence="7" id="KW-0653">Protein transport</keyword>
<evidence type="ECO:0000256" key="5">
    <source>
        <dbReference type="ARBA" id="ARBA00022490"/>
    </source>
</evidence>
<dbReference type="Proteomes" id="UP000007305">
    <property type="component" value="Chromosome 10"/>
</dbReference>
<evidence type="ECO:0000256" key="4">
    <source>
        <dbReference type="ARBA" id="ARBA00022448"/>
    </source>
</evidence>
<reference evidence="14" key="2">
    <citation type="journal article" date="2009" name="Science">
        <title>The B73 maize genome: complexity, diversity, and dynamics.</title>
        <authorList>
            <person name="Schnable P.S."/>
            <person name="Ware D."/>
            <person name="Fulton R.S."/>
            <person name="Stein J.C."/>
            <person name="Wei F."/>
            <person name="Pasternak S."/>
            <person name="Liang C."/>
            <person name="Zhang J."/>
            <person name="Fulton L."/>
            <person name="Graves T.A."/>
            <person name="Minx P."/>
            <person name="Reily A.D."/>
            <person name="Courtney L."/>
            <person name="Kruchowski S.S."/>
            <person name="Tomlinson C."/>
            <person name="Strong C."/>
            <person name="Delehaunty K."/>
            <person name="Fronick C."/>
            <person name="Courtney B."/>
            <person name="Rock S.M."/>
            <person name="Belter E."/>
            <person name="Du F."/>
            <person name="Kim K."/>
            <person name="Abbott R.M."/>
            <person name="Cotton M."/>
            <person name="Levy A."/>
            <person name="Marchetto P."/>
            <person name="Ochoa K."/>
            <person name="Jackson S.M."/>
            <person name="Gillam B."/>
            <person name="Chen W."/>
            <person name="Yan L."/>
            <person name="Higginbotham J."/>
            <person name="Cardenas M."/>
            <person name="Waligorski J."/>
            <person name="Applebaum E."/>
            <person name="Phelps L."/>
            <person name="Falcone J."/>
            <person name="Kanchi K."/>
            <person name="Thane T."/>
            <person name="Scimone A."/>
            <person name="Thane N."/>
            <person name="Henke J."/>
            <person name="Wang T."/>
            <person name="Ruppert J."/>
            <person name="Shah N."/>
            <person name="Rotter K."/>
            <person name="Hodges J."/>
            <person name="Ingenthron E."/>
            <person name="Cordes M."/>
            <person name="Kohlberg S."/>
            <person name="Sgro J."/>
            <person name="Delgado B."/>
            <person name="Mead K."/>
            <person name="Chinwalla A."/>
            <person name="Leonard S."/>
            <person name="Crouse K."/>
            <person name="Collura K."/>
            <person name="Kudrna D."/>
            <person name="Currie J."/>
            <person name="He R."/>
            <person name="Angelova A."/>
            <person name="Rajasekar S."/>
            <person name="Mueller T."/>
            <person name="Lomeli R."/>
            <person name="Scara G."/>
            <person name="Ko A."/>
            <person name="Delaney K."/>
            <person name="Wissotski M."/>
            <person name="Lopez G."/>
            <person name="Campos D."/>
            <person name="Braidotti M."/>
            <person name="Ashley E."/>
            <person name="Golser W."/>
            <person name="Kim H."/>
            <person name="Lee S."/>
            <person name="Lin J."/>
            <person name="Dujmic Z."/>
            <person name="Kim W."/>
            <person name="Talag J."/>
            <person name="Zuccolo A."/>
            <person name="Fan C."/>
            <person name="Sebastian A."/>
            <person name="Kramer M."/>
            <person name="Spiegel L."/>
            <person name="Nascimento L."/>
            <person name="Zutavern T."/>
            <person name="Miller B."/>
            <person name="Ambroise C."/>
            <person name="Muller S."/>
            <person name="Spooner W."/>
            <person name="Narechania A."/>
            <person name="Ren L."/>
            <person name="Wei S."/>
            <person name="Kumari S."/>
            <person name="Faga B."/>
            <person name="Levy M.J."/>
            <person name="McMahan L."/>
            <person name="Van Buren P."/>
            <person name="Vaughn M.W."/>
            <person name="Ying K."/>
            <person name="Yeh C.-T."/>
            <person name="Emrich S.J."/>
            <person name="Jia Y."/>
            <person name="Kalyanaraman A."/>
            <person name="Hsia A.-P."/>
            <person name="Barbazuk W.B."/>
            <person name="Baucom R.S."/>
            <person name="Brutnell T.P."/>
            <person name="Carpita N.C."/>
            <person name="Chaparro C."/>
            <person name="Chia J.-M."/>
            <person name="Deragon J.-M."/>
            <person name="Estill J.C."/>
            <person name="Fu Y."/>
            <person name="Jeddeloh J.A."/>
            <person name="Han Y."/>
            <person name="Lee H."/>
            <person name="Li P."/>
            <person name="Lisch D.R."/>
            <person name="Liu S."/>
            <person name="Liu Z."/>
            <person name="Nagel D.H."/>
            <person name="McCann M.C."/>
            <person name="SanMiguel P."/>
            <person name="Myers A.M."/>
            <person name="Nettleton D."/>
            <person name="Nguyen J."/>
            <person name="Penning B.W."/>
            <person name="Ponnala L."/>
            <person name="Schneider K.L."/>
            <person name="Schwartz D.C."/>
            <person name="Sharma A."/>
            <person name="Soderlund C."/>
            <person name="Springer N.M."/>
            <person name="Sun Q."/>
            <person name="Wang H."/>
            <person name="Waterman M."/>
            <person name="Westerman R."/>
            <person name="Wolfgruber T.K."/>
            <person name="Yang L."/>
            <person name="Yu Y."/>
            <person name="Zhang L."/>
            <person name="Zhou S."/>
            <person name="Zhu Q."/>
            <person name="Bennetzen J.L."/>
            <person name="Dawe R.K."/>
            <person name="Jiang J."/>
            <person name="Jiang N."/>
            <person name="Presting G.G."/>
            <person name="Wessler S.R."/>
            <person name="Aluru S."/>
            <person name="Martienssen R.A."/>
            <person name="Clifton S.W."/>
            <person name="McCombie W.R."/>
            <person name="Wing R.A."/>
            <person name="Wilson R.K."/>
        </authorList>
    </citation>
    <scope>NUCLEOTIDE SEQUENCE [LARGE SCALE GENOMIC DNA]</scope>
    <source>
        <strain evidence="14">cv. B73</strain>
    </source>
</reference>
<dbReference type="AlphaFoldDB" id="B4FAK1"/>
<keyword evidence="5" id="KW-0963">Cytoplasm</keyword>
<keyword evidence="8" id="KW-0333">Golgi apparatus</keyword>
<sequence>MASPDLLFNLRNLFYLGAYQAAINNSDVPGLDADAAAERDAIVFRSYIALGSYQLVISEIDSSAATSLQAVKLLALYLTGDKEGAISSLKEWLSDSAIGSNPVLRLIAGIVFMHEQDYNEALKHTHSGGTLDLHALNVQIFIKMHRSDYAEKQLKIMQQIDEDHTLTQLANAWLGIAVVSNFTVQCCDILKFHLCIGPETCALTSYLMGCRVALRSVKLISYSKTLLKSTQ</sequence>
<evidence type="ECO:0000256" key="10">
    <source>
        <dbReference type="ARBA" id="ARBA00023329"/>
    </source>
</evidence>
<comment type="function">
    <text evidence="11">The coatomer is a cytosolic protein complex that binds to dilysine motifs and reversibly associates with Golgi non-clathrin-coated vesicles, which further mediate biosynthetic protein transport from the ER, via the Golgi up to the trans Golgi network. The coatomer complex is required for budding from Golgi membranes, and is essential for the retrograde Golgi-to-ER transport of dilysine-tagged proteins.</text>
</comment>
<reference evidence="13" key="4">
    <citation type="submission" date="2021-05" db="UniProtKB">
        <authorList>
            <consortium name="EnsemblPlants"/>
        </authorList>
    </citation>
    <scope>IDENTIFICATION</scope>
    <source>
        <strain evidence="13">cv. B73</strain>
    </source>
</reference>
<dbReference type="GO" id="GO:0006890">
    <property type="term" value="P:retrograde vesicle-mediated transport, Golgi to endoplasmic reticulum"/>
    <property type="evidence" value="ECO:0007669"/>
    <property type="project" value="InterPro"/>
</dbReference>
<evidence type="ECO:0008006" key="16">
    <source>
        <dbReference type="Google" id="ProtNLM"/>
    </source>
</evidence>
<dbReference type="GO" id="GO:0000139">
    <property type="term" value="C:Golgi membrane"/>
    <property type="evidence" value="ECO:0007669"/>
    <property type="project" value="UniProtKB-SubCell"/>
</dbReference>
<dbReference type="Pfam" id="PF04733">
    <property type="entry name" value="Coatomer_E"/>
    <property type="match status" value="1"/>
</dbReference>
<evidence type="ECO:0000256" key="1">
    <source>
        <dbReference type="ARBA" id="ARBA00004255"/>
    </source>
</evidence>
<evidence type="ECO:0000256" key="3">
    <source>
        <dbReference type="ARBA" id="ARBA00008827"/>
    </source>
</evidence>
<evidence type="ECO:0000256" key="2">
    <source>
        <dbReference type="ARBA" id="ARBA00004347"/>
    </source>
</evidence>
<dbReference type="GO" id="GO:0005198">
    <property type="term" value="F:structural molecule activity"/>
    <property type="evidence" value="ECO:0007669"/>
    <property type="project" value="InterPro"/>
</dbReference>
<evidence type="ECO:0000256" key="6">
    <source>
        <dbReference type="ARBA" id="ARBA00022892"/>
    </source>
</evidence>
<dbReference type="GO" id="GO:0030663">
    <property type="term" value="C:COPI-coated vesicle membrane"/>
    <property type="evidence" value="ECO:0007669"/>
    <property type="project" value="UniProtKB-SubCell"/>
</dbReference>
<name>B4FAK1_MAIZE</name>
<evidence type="ECO:0000313" key="13">
    <source>
        <dbReference type="EnsemblPlants" id="Zm00001eb430730_P004"/>
    </source>
</evidence>
<dbReference type="OrthoDB" id="310217at2759"/>
<dbReference type="Gene3D" id="1.25.40.10">
    <property type="entry name" value="Tetratricopeptide repeat domain"/>
    <property type="match status" value="1"/>
</dbReference>
<evidence type="ECO:0000256" key="7">
    <source>
        <dbReference type="ARBA" id="ARBA00022927"/>
    </source>
</evidence>
<comment type="similarity">
    <text evidence="3">Belongs to the COPE family.</text>
</comment>
<dbReference type="PANTHER" id="PTHR10805:SF0">
    <property type="entry name" value="COATOMER SUBUNIT EPSILON"/>
    <property type="match status" value="1"/>
</dbReference>
<comment type="subcellular location">
    <subcellularLocation>
        <location evidence="2">Cytoplasmic vesicle</location>
        <location evidence="2">COPI-coated vesicle membrane</location>
        <topology evidence="2">Peripheral membrane protein</topology>
        <orientation evidence="2">Cytoplasmic side</orientation>
    </subcellularLocation>
    <subcellularLocation>
        <location evidence="1">Golgi apparatus membrane</location>
        <topology evidence="1">Peripheral membrane protein</topology>
        <orientation evidence="1">Cytoplasmic side</orientation>
    </subcellularLocation>
</comment>
<organism evidence="12">
    <name type="scientific">Zea mays</name>
    <name type="common">Maize</name>
    <dbReference type="NCBI Taxonomy" id="4577"/>
    <lineage>
        <taxon>Eukaryota</taxon>
        <taxon>Viridiplantae</taxon>
        <taxon>Streptophyta</taxon>
        <taxon>Embryophyta</taxon>
        <taxon>Tracheophyta</taxon>
        <taxon>Spermatophyta</taxon>
        <taxon>Magnoliopsida</taxon>
        <taxon>Liliopsida</taxon>
        <taxon>Poales</taxon>
        <taxon>Poaceae</taxon>
        <taxon>PACMAD clade</taxon>
        <taxon>Panicoideae</taxon>
        <taxon>Andropogonodae</taxon>
        <taxon>Andropogoneae</taxon>
        <taxon>Tripsacinae</taxon>
        <taxon>Zea</taxon>
    </lineage>
</organism>
<keyword evidence="14" id="KW-1185">Reference proteome</keyword>
<dbReference type="ExpressionAtlas" id="B4FAK1">
    <property type="expression patterns" value="baseline and differential"/>
</dbReference>
<gene>
    <name evidence="13" type="primary">LOC541811</name>
</gene>
<evidence type="ECO:0000313" key="14">
    <source>
        <dbReference type="Proteomes" id="UP000007305"/>
    </source>
</evidence>
<dbReference type="Gramene" id="Zm00001eb430730_T004">
    <property type="protein sequence ID" value="Zm00001eb430730_P004"/>
    <property type="gene ID" value="Zm00001eb430730"/>
</dbReference>
<accession>B4FAK1</accession>
<reference evidence="13" key="3">
    <citation type="submission" date="2019-07" db="EMBL/GenBank/DDBJ databases">
        <authorList>
            <person name="Seetharam A."/>
            <person name="Woodhouse M."/>
            <person name="Cannon E."/>
        </authorList>
    </citation>
    <scope>NUCLEOTIDE SEQUENCE [LARGE SCALE GENOMIC DNA]</scope>
    <source>
        <strain evidence="13">cv. B73</strain>
    </source>
</reference>